<dbReference type="OMA" id="MESMTCH"/>
<organism evidence="5 6">
    <name type="scientific">Taxus chinensis</name>
    <name type="common">Chinese yew</name>
    <name type="synonym">Taxus wallichiana var. chinensis</name>
    <dbReference type="NCBI Taxonomy" id="29808"/>
    <lineage>
        <taxon>Eukaryota</taxon>
        <taxon>Viridiplantae</taxon>
        <taxon>Streptophyta</taxon>
        <taxon>Embryophyta</taxon>
        <taxon>Tracheophyta</taxon>
        <taxon>Spermatophyta</taxon>
        <taxon>Pinopsida</taxon>
        <taxon>Pinidae</taxon>
        <taxon>Conifers II</taxon>
        <taxon>Cupressales</taxon>
        <taxon>Taxaceae</taxon>
        <taxon>Taxus</taxon>
    </lineage>
</organism>
<reference evidence="5 6" key="1">
    <citation type="journal article" date="2021" name="Nat. Plants">
        <title>The Taxus genome provides insights into paclitaxel biosynthesis.</title>
        <authorList>
            <person name="Xiong X."/>
            <person name="Gou J."/>
            <person name="Liao Q."/>
            <person name="Li Y."/>
            <person name="Zhou Q."/>
            <person name="Bi G."/>
            <person name="Li C."/>
            <person name="Du R."/>
            <person name="Wang X."/>
            <person name="Sun T."/>
            <person name="Guo L."/>
            <person name="Liang H."/>
            <person name="Lu P."/>
            <person name="Wu Y."/>
            <person name="Zhang Z."/>
            <person name="Ro D.K."/>
            <person name="Shang Y."/>
            <person name="Huang S."/>
            <person name="Yan J."/>
        </authorList>
    </citation>
    <scope>NUCLEOTIDE SEQUENCE [LARGE SCALE GENOMIC DNA]</scope>
    <source>
        <strain evidence="5">Ta-2019</strain>
    </source>
</reference>
<evidence type="ECO:0000256" key="1">
    <source>
        <dbReference type="ARBA" id="ARBA00022603"/>
    </source>
</evidence>
<name>A0AA38CRS1_TAXCH</name>
<dbReference type="AlphaFoldDB" id="A0AA38CRS1"/>
<dbReference type="PANTHER" id="PTHR11746">
    <property type="entry name" value="O-METHYLTRANSFERASE"/>
    <property type="match status" value="1"/>
</dbReference>
<evidence type="ECO:0000313" key="6">
    <source>
        <dbReference type="Proteomes" id="UP000824469"/>
    </source>
</evidence>
<sequence>IEHVGGSMFDGIPSADAIFIKNVLIDWDDESCMKILKNCHKALPENGKLVVIEEMMPDAVEPREIVEILKVVPLTEVLMRNEEEWIKMLQDSGFRNLKIVYVPGAFSKKMMIEAIK</sequence>
<dbReference type="GO" id="GO:0032259">
    <property type="term" value="P:methylation"/>
    <property type="evidence" value="ECO:0007669"/>
    <property type="project" value="UniProtKB-KW"/>
</dbReference>
<proteinExistence type="predicted"/>
<dbReference type="InterPro" id="IPR029063">
    <property type="entry name" value="SAM-dependent_MTases_sf"/>
</dbReference>
<evidence type="ECO:0000256" key="2">
    <source>
        <dbReference type="ARBA" id="ARBA00022679"/>
    </source>
</evidence>
<accession>A0AA38CRS1</accession>
<dbReference type="EMBL" id="JAHRHJ020000009">
    <property type="protein sequence ID" value="KAH9301259.1"/>
    <property type="molecule type" value="Genomic_DNA"/>
</dbReference>
<dbReference type="SUPFAM" id="SSF53335">
    <property type="entry name" value="S-adenosyl-L-methionine-dependent methyltransferases"/>
    <property type="match status" value="1"/>
</dbReference>
<dbReference type="Proteomes" id="UP000824469">
    <property type="component" value="Unassembled WGS sequence"/>
</dbReference>
<dbReference type="Pfam" id="PF00891">
    <property type="entry name" value="Methyltransf_2"/>
    <property type="match status" value="1"/>
</dbReference>
<evidence type="ECO:0000259" key="4">
    <source>
        <dbReference type="Pfam" id="PF00891"/>
    </source>
</evidence>
<dbReference type="InterPro" id="IPR016461">
    <property type="entry name" value="COMT-like"/>
</dbReference>
<evidence type="ECO:0000313" key="5">
    <source>
        <dbReference type="EMBL" id="KAH9301259.1"/>
    </source>
</evidence>
<keyword evidence="6" id="KW-1185">Reference proteome</keyword>
<comment type="caution">
    <text evidence="5">The sequence shown here is derived from an EMBL/GenBank/DDBJ whole genome shotgun (WGS) entry which is preliminary data.</text>
</comment>
<keyword evidence="3" id="KW-0949">S-adenosyl-L-methionine</keyword>
<dbReference type="GO" id="GO:0008171">
    <property type="term" value="F:O-methyltransferase activity"/>
    <property type="evidence" value="ECO:0007669"/>
    <property type="project" value="InterPro"/>
</dbReference>
<dbReference type="PROSITE" id="PS51683">
    <property type="entry name" value="SAM_OMT_II"/>
    <property type="match status" value="1"/>
</dbReference>
<keyword evidence="1" id="KW-0489">Methyltransferase</keyword>
<gene>
    <name evidence="5" type="ORF">KI387_012842</name>
</gene>
<keyword evidence="2" id="KW-0808">Transferase</keyword>
<protein>
    <recommendedName>
        <fullName evidence="4">O-methyltransferase C-terminal domain-containing protein</fullName>
    </recommendedName>
</protein>
<dbReference type="InterPro" id="IPR001077">
    <property type="entry name" value="COMT_C"/>
</dbReference>
<feature type="non-terminal residue" evidence="5">
    <location>
        <position position="116"/>
    </location>
</feature>
<evidence type="ECO:0000256" key="3">
    <source>
        <dbReference type="ARBA" id="ARBA00022691"/>
    </source>
</evidence>
<feature type="domain" description="O-methyltransferase C-terminal" evidence="4">
    <location>
        <begin position="1"/>
        <end position="95"/>
    </location>
</feature>
<dbReference type="Gene3D" id="3.40.50.150">
    <property type="entry name" value="Vaccinia Virus protein VP39"/>
    <property type="match status" value="1"/>
</dbReference>